<evidence type="ECO:0000256" key="5">
    <source>
        <dbReference type="ARBA" id="ARBA00022691"/>
    </source>
</evidence>
<evidence type="ECO:0000313" key="8">
    <source>
        <dbReference type="Proteomes" id="UP001060414"/>
    </source>
</evidence>
<dbReference type="Proteomes" id="UP001060414">
    <property type="component" value="Chromosome"/>
</dbReference>
<evidence type="ECO:0000256" key="4">
    <source>
        <dbReference type="ARBA" id="ARBA00022679"/>
    </source>
</evidence>
<name>A0ABY5ZIU8_9BACT</name>
<dbReference type="PROSITE" id="PS50123">
    <property type="entry name" value="CHER"/>
    <property type="match status" value="1"/>
</dbReference>
<dbReference type="Gene3D" id="3.40.50.150">
    <property type="entry name" value="Vaccinia Virus protein VP39"/>
    <property type="match status" value="1"/>
</dbReference>
<evidence type="ECO:0000256" key="2">
    <source>
        <dbReference type="ARBA" id="ARBA00012534"/>
    </source>
</evidence>
<dbReference type="PANTHER" id="PTHR24422:SF26">
    <property type="entry name" value="CHEMOTAXIS PROTEIN METHYLTRANSFERASE"/>
    <property type="match status" value="1"/>
</dbReference>
<dbReference type="Pfam" id="PF01739">
    <property type="entry name" value="CheR"/>
    <property type="match status" value="1"/>
</dbReference>
<sequence length="278" mass="32431">MALTDQDFKKLCAFIYEHVGIKMSDVKRTMLEGRLQKRLRVLGLADHRAYCEFLFSAAGQEQELVHMIDVVTTNKTDFFREPAHFNFLAREVLPQLAAQYGRGNGRKIRFWSAGCSTGEEPYTLAMVLREFQEERAQERVDFDIFASDISTRVLEHARRAVYSEERIGPVPPLLRKKYLLRSRDPKSGLVRMGPALRAMLRFGRINFMDEDFGLQERFQVVFCRNVIIYFDKPTQERLMHKFCRHLDRGGYLFLGHSESLHGFDVPLTQVAPTVYRRQ</sequence>
<gene>
    <name evidence="7" type="ORF">L9S41_13250</name>
</gene>
<dbReference type="RefSeq" id="WP_260746998.1">
    <property type="nucleotide sequence ID" value="NZ_CP092109.1"/>
</dbReference>
<dbReference type="InterPro" id="IPR022641">
    <property type="entry name" value="CheR_N"/>
</dbReference>
<dbReference type="InterPro" id="IPR022642">
    <property type="entry name" value="CheR_C"/>
</dbReference>
<feature type="domain" description="CheR-type methyltransferase" evidence="6">
    <location>
        <begin position="1"/>
        <end position="278"/>
    </location>
</feature>
<evidence type="ECO:0000256" key="3">
    <source>
        <dbReference type="ARBA" id="ARBA00022603"/>
    </source>
</evidence>
<dbReference type="InterPro" id="IPR029063">
    <property type="entry name" value="SAM-dependent_MTases_sf"/>
</dbReference>
<dbReference type="Pfam" id="PF03705">
    <property type="entry name" value="CheR_N"/>
    <property type="match status" value="1"/>
</dbReference>
<dbReference type="PANTHER" id="PTHR24422">
    <property type="entry name" value="CHEMOTAXIS PROTEIN METHYLTRANSFERASE"/>
    <property type="match status" value="1"/>
</dbReference>
<dbReference type="EMBL" id="CP092109">
    <property type="protein sequence ID" value="UWZ78641.1"/>
    <property type="molecule type" value="Genomic_DNA"/>
</dbReference>
<keyword evidence="4" id="KW-0808">Transferase</keyword>
<dbReference type="InterPro" id="IPR026024">
    <property type="entry name" value="Chemotaxis_MeTrfase_CheR"/>
</dbReference>
<dbReference type="Gene3D" id="1.10.155.10">
    <property type="entry name" value="Chemotaxis receptor methyltransferase CheR, N-terminal domain"/>
    <property type="match status" value="1"/>
</dbReference>
<comment type="catalytic activity">
    <reaction evidence="1">
        <text>L-glutamyl-[protein] + S-adenosyl-L-methionine = [protein]-L-glutamate 5-O-methyl ester + S-adenosyl-L-homocysteine</text>
        <dbReference type="Rhea" id="RHEA:24452"/>
        <dbReference type="Rhea" id="RHEA-COMP:10208"/>
        <dbReference type="Rhea" id="RHEA-COMP:10311"/>
        <dbReference type="ChEBI" id="CHEBI:29973"/>
        <dbReference type="ChEBI" id="CHEBI:57856"/>
        <dbReference type="ChEBI" id="CHEBI:59789"/>
        <dbReference type="ChEBI" id="CHEBI:82795"/>
        <dbReference type="EC" id="2.1.1.80"/>
    </reaction>
</comment>
<dbReference type="InterPro" id="IPR036804">
    <property type="entry name" value="CheR_N_sf"/>
</dbReference>
<organism evidence="7 8">
    <name type="scientific">Geoalkalibacter halelectricus</name>
    <dbReference type="NCBI Taxonomy" id="2847045"/>
    <lineage>
        <taxon>Bacteria</taxon>
        <taxon>Pseudomonadati</taxon>
        <taxon>Thermodesulfobacteriota</taxon>
        <taxon>Desulfuromonadia</taxon>
        <taxon>Desulfuromonadales</taxon>
        <taxon>Geoalkalibacteraceae</taxon>
        <taxon>Geoalkalibacter</taxon>
    </lineage>
</organism>
<dbReference type="SUPFAM" id="SSF47757">
    <property type="entry name" value="Chemotaxis receptor methyltransferase CheR, N-terminal domain"/>
    <property type="match status" value="1"/>
</dbReference>
<dbReference type="PRINTS" id="PR00996">
    <property type="entry name" value="CHERMTFRASE"/>
</dbReference>
<evidence type="ECO:0000313" key="7">
    <source>
        <dbReference type="EMBL" id="UWZ78641.1"/>
    </source>
</evidence>
<dbReference type="InterPro" id="IPR050903">
    <property type="entry name" value="Bact_Chemotaxis_MeTrfase"/>
</dbReference>
<dbReference type="PIRSF" id="PIRSF000410">
    <property type="entry name" value="CheR"/>
    <property type="match status" value="1"/>
</dbReference>
<evidence type="ECO:0000256" key="1">
    <source>
        <dbReference type="ARBA" id="ARBA00001541"/>
    </source>
</evidence>
<dbReference type="EC" id="2.1.1.80" evidence="2"/>
<dbReference type="InterPro" id="IPR000780">
    <property type="entry name" value="CheR_MeTrfase"/>
</dbReference>
<evidence type="ECO:0000259" key="6">
    <source>
        <dbReference type="PROSITE" id="PS50123"/>
    </source>
</evidence>
<accession>A0ABY5ZIU8</accession>
<keyword evidence="8" id="KW-1185">Reference proteome</keyword>
<keyword evidence="3" id="KW-0489">Methyltransferase</keyword>
<dbReference type="SUPFAM" id="SSF53335">
    <property type="entry name" value="S-adenosyl-L-methionine-dependent methyltransferases"/>
    <property type="match status" value="1"/>
</dbReference>
<protein>
    <recommendedName>
        <fullName evidence="2">protein-glutamate O-methyltransferase</fullName>
        <ecNumber evidence="2">2.1.1.80</ecNumber>
    </recommendedName>
</protein>
<reference evidence="7" key="1">
    <citation type="journal article" date="2022" name="Environ. Microbiol.">
        <title>Geoalkalibacter halelectricus SAP #1 sp. nov. possessing extracellular electron transfer and mineral#reducing capabilities from a haloalkaline environment.</title>
        <authorList>
            <person name="Yadav S."/>
            <person name="Singh R."/>
            <person name="Sundharam S.S."/>
            <person name="Chaudhary S."/>
            <person name="Krishnamurthi S."/>
            <person name="Patil S.A."/>
        </authorList>
    </citation>
    <scope>NUCLEOTIDE SEQUENCE</scope>
    <source>
        <strain evidence="7">SAP-1</strain>
    </source>
</reference>
<dbReference type="SMART" id="SM00138">
    <property type="entry name" value="MeTrc"/>
    <property type="match status" value="1"/>
</dbReference>
<proteinExistence type="predicted"/>
<keyword evidence="5" id="KW-0949">S-adenosyl-L-methionine</keyword>